<dbReference type="Pfam" id="PF07963">
    <property type="entry name" value="N_methyl"/>
    <property type="match status" value="1"/>
</dbReference>
<evidence type="ECO:0000313" key="3">
    <source>
        <dbReference type="EMBL" id="TWT75281.1"/>
    </source>
</evidence>
<keyword evidence="1" id="KW-0472">Membrane</keyword>
<protein>
    <submittedName>
        <fullName evidence="3">Putative major pilin subunit</fullName>
    </submittedName>
</protein>
<dbReference type="Proteomes" id="UP000318053">
    <property type="component" value="Unassembled WGS sequence"/>
</dbReference>
<keyword evidence="1" id="KW-1133">Transmembrane helix</keyword>
<dbReference type="NCBIfam" id="TIGR04294">
    <property type="entry name" value="pre_pil_HX9DG"/>
    <property type="match status" value="1"/>
</dbReference>
<dbReference type="InterPro" id="IPR012902">
    <property type="entry name" value="N_methyl_site"/>
</dbReference>
<dbReference type="PANTHER" id="PTHR30093">
    <property type="entry name" value="GENERAL SECRETION PATHWAY PROTEIN G"/>
    <property type="match status" value="1"/>
</dbReference>
<dbReference type="AlphaFoldDB" id="A0A5C5YKA4"/>
<dbReference type="EMBL" id="SJPK01000001">
    <property type="protein sequence ID" value="TWT75281.1"/>
    <property type="molecule type" value="Genomic_DNA"/>
</dbReference>
<dbReference type="Gene3D" id="3.30.700.10">
    <property type="entry name" value="Glycoprotein, Type 4 Pilin"/>
    <property type="match status" value="1"/>
</dbReference>
<dbReference type="PANTHER" id="PTHR30093:SF2">
    <property type="entry name" value="TYPE II SECRETION SYSTEM PROTEIN H"/>
    <property type="match status" value="1"/>
</dbReference>
<dbReference type="InterPro" id="IPR027558">
    <property type="entry name" value="Pre_pil_HX9DG_C"/>
</dbReference>
<gene>
    <name evidence="3" type="ORF">CA85_05710</name>
</gene>
<dbReference type="SUPFAM" id="SSF54523">
    <property type="entry name" value="Pili subunits"/>
    <property type="match status" value="1"/>
</dbReference>
<dbReference type="NCBIfam" id="TIGR02532">
    <property type="entry name" value="IV_pilin_GFxxxE"/>
    <property type="match status" value="1"/>
</dbReference>
<proteinExistence type="predicted"/>
<organism evidence="3 4">
    <name type="scientific">Allorhodopirellula solitaria</name>
    <dbReference type="NCBI Taxonomy" id="2527987"/>
    <lineage>
        <taxon>Bacteria</taxon>
        <taxon>Pseudomonadati</taxon>
        <taxon>Planctomycetota</taxon>
        <taxon>Planctomycetia</taxon>
        <taxon>Pirellulales</taxon>
        <taxon>Pirellulaceae</taxon>
        <taxon>Allorhodopirellula</taxon>
    </lineage>
</organism>
<evidence type="ECO:0000256" key="1">
    <source>
        <dbReference type="SAM" id="Phobius"/>
    </source>
</evidence>
<dbReference type="InterPro" id="IPR045584">
    <property type="entry name" value="Pilin-like"/>
</dbReference>
<evidence type="ECO:0000259" key="2">
    <source>
        <dbReference type="Pfam" id="PF07596"/>
    </source>
</evidence>
<sequence length="340" mass="37298">MELPTVLKPHSTDVLPMPDSFKRSFDKYPSSSVVQRFGFTLIELLVVIGIIGILLAISLPAVQAVREAARKTQCQNHLKQVGLALANYHSAFGRLPAAAIRPQGFVDNARDRPRATWAIAILPMIEQGPLYDLYDARFDTTADANRQFRETSVASYRCPSDPNGDVLFEPRSGARFSRSNYAANFGSASWGQRFWEDTAYRGVMGQNVGLRLTDIRDGTSQTVAVAEIRTQADYGDNRGVWAHPAAGASSVGLDCDKQCRGINDESHSDWIPYCTSMIGNNLECHSQNTEESNAGPRSLHPGGAFLLFCDGSVRFASEQISVEVLAAEFTSMNQEVIEAQ</sequence>
<dbReference type="Pfam" id="PF07596">
    <property type="entry name" value="SBP_bac_10"/>
    <property type="match status" value="1"/>
</dbReference>
<keyword evidence="1" id="KW-0812">Transmembrane</keyword>
<name>A0A5C5YKA4_9BACT</name>
<keyword evidence="4" id="KW-1185">Reference proteome</keyword>
<dbReference type="OrthoDB" id="213634at2"/>
<comment type="caution">
    <text evidence="3">The sequence shown here is derived from an EMBL/GenBank/DDBJ whole genome shotgun (WGS) entry which is preliminary data.</text>
</comment>
<feature type="transmembrane region" description="Helical" evidence="1">
    <location>
        <begin position="37"/>
        <end position="62"/>
    </location>
</feature>
<dbReference type="InterPro" id="IPR011453">
    <property type="entry name" value="DUF1559"/>
</dbReference>
<evidence type="ECO:0000313" key="4">
    <source>
        <dbReference type="Proteomes" id="UP000318053"/>
    </source>
</evidence>
<feature type="domain" description="DUF1559" evidence="2">
    <location>
        <begin position="63"/>
        <end position="321"/>
    </location>
</feature>
<reference evidence="3 4" key="1">
    <citation type="submission" date="2019-02" db="EMBL/GenBank/DDBJ databases">
        <title>Deep-cultivation of Planctomycetes and their phenomic and genomic characterization uncovers novel biology.</title>
        <authorList>
            <person name="Wiegand S."/>
            <person name="Jogler M."/>
            <person name="Boedeker C."/>
            <person name="Pinto D."/>
            <person name="Vollmers J."/>
            <person name="Rivas-Marin E."/>
            <person name="Kohn T."/>
            <person name="Peeters S.H."/>
            <person name="Heuer A."/>
            <person name="Rast P."/>
            <person name="Oberbeckmann S."/>
            <person name="Bunk B."/>
            <person name="Jeske O."/>
            <person name="Meyerdierks A."/>
            <person name="Storesund J.E."/>
            <person name="Kallscheuer N."/>
            <person name="Luecker S."/>
            <person name="Lage O.M."/>
            <person name="Pohl T."/>
            <person name="Merkel B.J."/>
            <person name="Hornburger P."/>
            <person name="Mueller R.-W."/>
            <person name="Bruemmer F."/>
            <person name="Labrenz M."/>
            <person name="Spormann A.M."/>
            <person name="Op Den Camp H."/>
            <person name="Overmann J."/>
            <person name="Amann R."/>
            <person name="Jetten M.S.M."/>
            <person name="Mascher T."/>
            <person name="Medema M.H."/>
            <person name="Devos D.P."/>
            <person name="Kaster A.-K."/>
            <person name="Ovreas L."/>
            <person name="Rohde M."/>
            <person name="Galperin M.Y."/>
            <person name="Jogler C."/>
        </authorList>
    </citation>
    <scope>NUCLEOTIDE SEQUENCE [LARGE SCALE GENOMIC DNA]</scope>
    <source>
        <strain evidence="3 4">CA85</strain>
    </source>
</reference>
<accession>A0A5C5YKA4</accession>